<comment type="similarity">
    <text evidence="2">Belongs to the SLC35F solute transporter family.</text>
</comment>
<dbReference type="EMBL" id="LUCH01017564">
    <property type="protein sequence ID" value="KAF5394880.1"/>
    <property type="molecule type" value="Genomic_DNA"/>
</dbReference>
<dbReference type="InterPro" id="IPR052221">
    <property type="entry name" value="SLC35F_Transporter"/>
</dbReference>
<evidence type="ECO:0000256" key="7">
    <source>
        <dbReference type="ARBA" id="ARBA00037727"/>
    </source>
</evidence>
<feature type="transmembrane region" description="Helical" evidence="8">
    <location>
        <begin position="39"/>
        <end position="64"/>
    </location>
</feature>
<evidence type="ECO:0000256" key="5">
    <source>
        <dbReference type="ARBA" id="ARBA00022989"/>
    </source>
</evidence>
<evidence type="ECO:0000256" key="2">
    <source>
        <dbReference type="ARBA" id="ARBA00007863"/>
    </source>
</evidence>
<dbReference type="SUPFAM" id="SSF103481">
    <property type="entry name" value="Multidrug resistance efflux transporter EmrE"/>
    <property type="match status" value="1"/>
</dbReference>
<gene>
    <name evidence="9" type="ORF">PHET_09751</name>
</gene>
<feature type="transmembrane region" description="Helical" evidence="8">
    <location>
        <begin position="322"/>
        <end position="346"/>
    </location>
</feature>
<feature type="transmembrane region" description="Helical" evidence="8">
    <location>
        <begin position="222"/>
        <end position="238"/>
    </location>
</feature>
<dbReference type="InterPro" id="IPR009262">
    <property type="entry name" value="SLC35_F1/F2/F6"/>
</dbReference>
<dbReference type="InterPro" id="IPR037185">
    <property type="entry name" value="EmrE-like"/>
</dbReference>
<organism evidence="9 10">
    <name type="scientific">Paragonimus heterotremus</name>
    <dbReference type="NCBI Taxonomy" id="100268"/>
    <lineage>
        <taxon>Eukaryota</taxon>
        <taxon>Metazoa</taxon>
        <taxon>Spiralia</taxon>
        <taxon>Lophotrochozoa</taxon>
        <taxon>Platyhelminthes</taxon>
        <taxon>Trematoda</taxon>
        <taxon>Digenea</taxon>
        <taxon>Plagiorchiida</taxon>
        <taxon>Troglotremata</taxon>
        <taxon>Troglotrematidae</taxon>
        <taxon>Paragonimus</taxon>
    </lineage>
</organism>
<feature type="transmembrane region" description="Helical" evidence="8">
    <location>
        <begin position="352"/>
        <end position="370"/>
    </location>
</feature>
<dbReference type="Proteomes" id="UP000748531">
    <property type="component" value="Unassembled WGS sequence"/>
</dbReference>
<feature type="transmembrane region" description="Helical" evidence="8">
    <location>
        <begin position="76"/>
        <end position="96"/>
    </location>
</feature>
<keyword evidence="5 8" id="KW-1133">Transmembrane helix</keyword>
<evidence type="ECO:0000256" key="8">
    <source>
        <dbReference type="SAM" id="Phobius"/>
    </source>
</evidence>
<keyword evidence="4 8" id="KW-0812">Transmembrane</keyword>
<dbReference type="GO" id="GO:0022857">
    <property type="term" value="F:transmembrane transporter activity"/>
    <property type="evidence" value="ECO:0007669"/>
    <property type="project" value="InterPro"/>
</dbReference>
<evidence type="ECO:0008006" key="11">
    <source>
        <dbReference type="Google" id="ProtNLM"/>
    </source>
</evidence>
<dbReference type="Pfam" id="PF06027">
    <property type="entry name" value="SLC35F"/>
    <property type="match status" value="1"/>
</dbReference>
<feature type="transmembrane region" description="Helical" evidence="8">
    <location>
        <begin position="125"/>
        <end position="147"/>
    </location>
</feature>
<comment type="subcellular location">
    <subcellularLocation>
        <location evidence="1">Membrane</location>
        <topology evidence="1">Multi-pass membrane protein</topology>
    </subcellularLocation>
</comment>
<evidence type="ECO:0000256" key="3">
    <source>
        <dbReference type="ARBA" id="ARBA00022448"/>
    </source>
</evidence>
<keyword evidence="6 8" id="KW-0472">Membrane</keyword>
<evidence type="ECO:0000313" key="9">
    <source>
        <dbReference type="EMBL" id="KAF5394880.1"/>
    </source>
</evidence>
<keyword evidence="10" id="KW-1185">Reference proteome</keyword>
<dbReference type="PANTHER" id="PTHR14233:SF4">
    <property type="entry name" value="SOLUTE CARRIER FAMILY 35 MEMBER F2"/>
    <property type="match status" value="1"/>
</dbReference>
<evidence type="ECO:0000256" key="1">
    <source>
        <dbReference type="ARBA" id="ARBA00004141"/>
    </source>
</evidence>
<feature type="transmembrane region" description="Helical" evidence="8">
    <location>
        <begin position="153"/>
        <end position="174"/>
    </location>
</feature>
<feature type="transmembrane region" description="Helical" evidence="8">
    <location>
        <begin position="250"/>
        <end position="272"/>
    </location>
</feature>
<dbReference type="OrthoDB" id="429955at2759"/>
<reference evidence="9" key="1">
    <citation type="submission" date="2019-05" db="EMBL/GenBank/DDBJ databases">
        <title>Annotation for the trematode Paragonimus heterotremus.</title>
        <authorList>
            <person name="Choi Y.-J."/>
        </authorList>
    </citation>
    <scope>NUCLEOTIDE SEQUENCE</scope>
    <source>
        <strain evidence="9">LC</strain>
    </source>
</reference>
<feature type="transmembrane region" description="Helical" evidence="8">
    <location>
        <begin position="181"/>
        <end position="202"/>
    </location>
</feature>
<evidence type="ECO:0000313" key="10">
    <source>
        <dbReference type="Proteomes" id="UP000748531"/>
    </source>
</evidence>
<evidence type="ECO:0000256" key="4">
    <source>
        <dbReference type="ARBA" id="ARBA00022692"/>
    </source>
</evidence>
<dbReference type="AlphaFoldDB" id="A0A8J4SS36"/>
<keyword evidence="3" id="KW-0813">Transport</keyword>
<dbReference type="GO" id="GO:0016020">
    <property type="term" value="C:membrane"/>
    <property type="evidence" value="ECO:0007669"/>
    <property type="project" value="UniProtKB-SubCell"/>
</dbReference>
<comment type="function">
    <text evidence="7">Putative solute transporter.</text>
</comment>
<sequence>MKDDKRPLQLQNEELTICDENENAHSNQPELRNSQFKRICWTLFIGQILAILSALSGICAGLLARVGVNLPLAQNIPNYATLAITFTTIHLIRRYVAARSSIIFKDSDNEVVSRKCDRDAMLKSATYLAAGIIDMHGVWATIAAYRFTNVASIQLLNCLSIPTSMLMSYFLLCYRYSWTHYLGALICVLGAGTMVGADVLASNNNKINNFNKSSVFSSQQEVIIGDLLAITGAVLYGVSSGFQEYITCKFGVTSYLSWCTLISAVCCAIYSAGLEHTQLTEIMFFGTIDGHSIPNLAILYCVGYAVSMFCQDALMAYTITHISAVLINLSLLSTGVYGLIAGIFLFHLHFHFLYFIAFSVIFAGLILFAVQRARYIHSTDNCGG</sequence>
<comment type="caution">
    <text evidence="9">The sequence shown here is derived from an EMBL/GenBank/DDBJ whole genome shotgun (WGS) entry which is preliminary data.</text>
</comment>
<proteinExistence type="inferred from homology"/>
<dbReference type="PANTHER" id="PTHR14233">
    <property type="entry name" value="DUF914-RELATED"/>
    <property type="match status" value="1"/>
</dbReference>
<protein>
    <recommendedName>
        <fullName evidence="11">Solute carrier family 35 member F2</fullName>
    </recommendedName>
</protein>
<evidence type="ECO:0000256" key="6">
    <source>
        <dbReference type="ARBA" id="ARBA00023136"/>
    </source>
</evidence>
<feature type="transmembrane region" description="Helical" evidence="8">
    <location>
        <begin position="292"/>
        <end position="310"/>
    </location>
</feature>
<name>A0A8J4SS36_9TREM</name>
<accession>A0A8J4SS36</accession>